<evidence type="ECO:0000259" key="6">
    <source>
        <dbReference type="PROSITE" id="PS00631"/>
    </source>
</evidence>
<dbReference type="GO" id="GO:0070006">
    <property type="term" value="F:metalloaminopeptidase activity"/>
    <property type="evidence" value="ECO:0007669"/>
    <property type="project" value="InterPro"/>
</dbReference>
<dbReference type="InterPro" id="IPR000819">
    <property type="entry name" value="Peptidase_M17_C"/>
</dbReference>
<dbReference type="Gene3D" id="3.40.630.10">
    <property type="entry name" value="Zn peptidases"/>
    <property type="match status" value="1"/>
</dbReference>
<name>A0A1X0NWS8_9TRYP</name>
<feature type="region of interest" description="Disordered" evidence="5">
    <location>
        <begin position="565"/>
        <end position="621"/>
    </location>
</feature>
<organism evidence="7 8">
    <name type="scientific">Trypanosoma theileri</name>
    <dbReference type="NCBI Taxonomy" id="67003"/>
    <lineage>
        <taxon>Eukaryota</taxon>
        <taxon>Discoba</taxon>
        <taxon>Euglenozoa</taxon>
        <taxon>Kinetoplastea</taxon>
        <taxon>Metakinetoplastina</taxon>
        <taxon>Trypanosomatida</taxon>
        <taxon>Trypanosomatidae</taxon>
        <taxon>Trypanosoma</taxon>
    </lineage>
</organism>
<keyword evidence="3" id="KW-0645">Protease</keyword>
<keyword evidence="2 7" id="KW-0031">Aminopeptidase</keyword>
<dbReference type="STRING" id="67003.A0A1X0NWS8"/>
<accession>A0A1X0NWS8</accession>
<keyword evidence="8" id="KW-1185">Reference proteome</keyword>
<dbReference type="GO" id="GO:0006508">
    <property type="term" value="P:proteolysis"/>
    <property type="evidence" value="ECO:0007669"/>
    <property type="project" value="UniProtKB-KW"/>
</dbReference>
<dbReference type="EMBL" id="NBCO01000013">
    <property type="protein sequence ID" value="ORC89166.1"/>
    <property type="molecule type" value="Genomic_DNA"/>
</dbReference>
<dbReference type="CDD" id="cd00433">
    <property type="entry name" value="Peptidase_M17"/>
    <property type="match status" value="1"/>
</dbReference>
<dbReference type="Pfam" id="PF00883">
    <property type="entry name" value="Peptidase_M17"/>
    <property type="match status" value="1"/>
</dbReference>
<feature type="domain" description="Cytosol aminopeptidase" evidence="6">
    <location>
        <begin position="388"/>
        <end position="395"/>
    </location>
</feature>
<keyword evidence="4" id="KW-0378">Hydrolase</keyword>
<dbReference type="OrthoDB" id="412814at2759"/>
<dbReference type="Proteomes" id="UP000192257">
    <property type="component" value="Unassembled WGS sequence"/>
</dbReference>
<evidence type="ECO:0000313" key="8">
    <source>
        <dbReference type="Proteomes" id="UP000192257"/>
    </source>
</evidence>
<dbReference type="GO" id="GO:0030145">
    <property type="term" value="F:manganese ion binding"/>
    <property type="evidence" value="ECO:0007669"/>
    <property type="project" value="InterPro"/>
</dbReference>
<dbReference type="AlphaFoldDB" id="A0A1X0NWS8"/>
<evidence type="ECO:0000256" key="4">
    <source>
        <dbReference type="ARBA" id="ARBA00022801"/>
    </source>
</evidence>
<dbReference type="SUPFAM" id="SSF53187">
    <property type="entry name" value="Zn-dependent exopeptidases"/>
    <property type="match status" value="1"/>
</dbReference>
<dbReference type="InterPro" id="IPR011356">
    <property type="entry name" value="Leucine_aapep/pepB"/>
</dbReference>
<evidence type="ECO:0000313" key="7">
    <source>
        <dbReference type="EMBL" id="ORC89166.1"/>
    </source>
</evidence>
<dbReference type="GeneID" id="39985166"/>
<reference evidence="7 8" key="1">
    <citation type="submission" date="2017-03" db="EMBL/GenBank/DDBJ databases">
        <title>An alternative strategy for trypanosome survival in the mammalian bloodstream revealed through genome and transcriptome analysis of the ubiquitous bovine parasite Trypanosoma (Megatrypanum) theileri.</title>
        <authorList>
            <person name="Kelly S."/>
            <person name="Ivens A."/>
            <person name="Mott A."/>
            <person name="O'Neill E."/>
            <person name="Emms D."/>
            <person name="Macleod O."/>
            <person name="Voorheis P."/>
            <person name="Matthews J."/>
            <person name="Matthews K."/>
            <person name="Carrington M."/>
        </authorList>
    </citation>
    <scope>NUCLEOTIDE SEQUENCE [LARGE SCALE GENOMIC DNA]</scope>
    <source>
        <strain evidence="7">Edinburgh</strain>
    </source>
</reference>
<dbReference type="PANTHER" id="PTHR11963:SF23">
    <property type="entry name" value="CYTOSOL AMINOPEPTIDASE"/>
    <property type="match status" value="1"/>
</dbReference>
<feature type="compositionally biased region" description="Basic residues" evidence="5">
    <location>
        <begin position="602"/>
        <end position="621"/>
    </location>
</feature>
<dbReference type="GO" id="GO:0005737">
    <property type="term" value="C:cytoplasm"/>
    <property type="evidence" value="ECO:0007669"/>
    <property type="project" value="InterPro"/>
</dbReference>
<gene>
    <name evidence="7" type="ORF">TM35_000131700</name>
</gene>
<dbReference type="PROSITE" id="PS00631">
    <property type="entry name" value="CYTOSOL_AP"/>
    <property type="match status" value="1"/>
</dbReference>
<dbReference type="PRINTS" id="PR00481">
    <property type="entry name" value="LAMNOPPTDASE"/>
</dbReference>
<dbReference type="Gene3D" id="3.40.220.10">
    <property type="entry name" value="Leucine Aminopeptidase, subunit E, domain 1"/>
    <property type="match status" value="1"/>
</dbReference>
<comment type="caution">
    <text evidence="7">The sequence shown here is derived from an EMBL/GenBank/DDBJ whole genome shotgun (WGS) entry which is preliminary data.</text>
</comment>
<feature type="region of interest" description="Disordered" evidence="5">
    <location>
        <begin position="65"/>
        <end position="84"/>
    </location>
</feature>
<comment type="similarity">
    <text evidence="1">Belongs to the peptidase M17 family.</text>
</comment>
<dbReference type="SUPFAM" id="SSF52949">
    <property type="entry name" value="Macro domain-like"/>
    <property type="match status" value="1"/>
</dbReference>
<evidence type="ECO:0000256" key="2">
    <source>
        <dbReference type="ARBA" id="ARBA00022438"/>
    </source>
</evidence>
<dbReference type="PANTHER" id="PTHR11963">
    <property type="entry name" value="LEUCINE AMINOPEPTIDASE-RELATED"/>
    <property type="match status" value="1"/>
</dbReference>
<feature type="region of interest" description="Disordered" evidence="5">
    <location>
        <begin position="181"/>
        <end position="201"/>
    </location>
</feature>
<sequence>MLKQLTSRAPFPASLAVLPWAGRDAAASSSSSTTSGRRRGSAAVEEDRLLAVEFLTAGGEGGAAAAAEKSTSTPGGGGSSFPIGGRTAAGTVTLDSATRRLLAGLGPNPTVRDYRLAITNAVREAQRLRASGLLLRTPPPDAVSSMGDLFQPPSALSAMDVVEKTASFAVTAAYKYDRLRSKKGDDSDGERNPKNTKDEGPMKLFIDSEATEAVTRGNVIGDCINTARNLGNLREDEGIPQLYCEWIQKELTPLGVKVRHILKGERLQRAGLNLLYNVGKGSRHEPYLVVFEYVGNRQSDEATALVGKGVTFDCGGLNVKPYGSMETMHLDMMGAATVMTTIKAIATLQLPVNVVGVVGLVENAIGPNSYYPSSIITSRKGLTVEVLNTDAEGRLVLADALTYVQQDAKLNKKVDTIIDLATLTGAVLVGLGSRRAGLFSNDLKLSQQLMEGGRISGDEVWPMPIGEEHKKAVKGGIADLVNVSTGREAGSCTAAAFLSNFIDDGMKWAHLDIAGAGMGGDKPKGFQPAGAPGFGVQLLVDHFRQNLINKETNITKHRITAAAPIKRAADASDNNNKNKNTNASAGSNIEESKEEVLIMKPQKGKKMVRTEKKGRKDKRRK</sequence>
<protein>
    <submittedName>
        <fullName evidence="7">Putative cytosolic leucyl aminopeptidase, putative,metallo-peptidase, Clan MF, Family M17</fullName>
    </submittedName>
</protein>
<evidence type="ECO:0000256" key="1">
    <source>
        <dbReference type="ARBA" id="ARBA00009528"/>
    </source>
</evidence>
<dbReference type="RefSeq" id="XP_028883232.1">
    <property type="nucleotide sequence ID" value="XM_029025386.1"/>
</dbReference>
<evidence type="ECO:0000256" key="5">
    <source>
        <dbReference type="SAM" id="MobiDB-lite"/>
    </source>
</evidence>
<feature type="compositionally biased region" description="Low complexity" evidence="5">
    <location>
        <begin position="571"/>
        <end position="588"/>
    </location>
</feature>
<dbReference type="VEuPathDB" id="TriTrypDB:TM35_000131700"/>
<evidence type="ECO:0000256" key="3">
    <source>
        <dbReference type="ARBA" id="ARBA00022670"/>
    </source>
</evidence>
<proteinExistence type="inferred from homology"/>
<dbReference type="InterPro" id="IPR043472">
    <property type="entry name" value="Macro_dom-like"/>
</dbReference>